<proteinExistence type="inferred from homology"/>
<accession>A0AAP0B4P3</accession>
<evidence type="ECO:0000256" key="6">
    <source>
        <dbReference type="SAM" id="MobiDB-lite"/>
    </source>
</evidence>
<keyword evidence="2 5" id="KW-0378">Hydrolase</keyword>
<keyword evidence="8" id="KW-1185">Reference proteome</keyword>
<evidence type="ECO:0000256" key="5">
    <source>
        <dbReference type="RuleBase" id="RU004336"/>
    </source>
</evidence>
<evidence type="ECO:0000256" key="3">
    <source>
        <dbReference type="ARBA" id="ARBA00023295"/>
    </source>
</evidence>
<comment type="caution">
    <text evidence="7">The sequence shown here is derived from an EMBL/GenBank/DDBJ whole genome shotgun (WGS) entry which is preliminary data.</text>
</comment>
<protein>
    <recommendedName>
        <fullName evidence="9">Glucan endo-1,3-beta-D-glucosidase</fullName>
    </recommendedName>
</protein>
<evidence type="ECO:0000256" key="4">
    <source>
        <dbReference type="RuleBase" id="RU004335"/>
    </source>
</evidence>
<dbReference type="SUPFAM" id="SSF51445">
    <property type="entry name" value="(Trans)glycosidases"/>
    <property type="match status" value="1"/>
</dbReference>
<dbReference type="EMBL" id="JBBWWQ010000015">
    <property type="protein sequence ID" value="KAK8928224.1"/>
    <property type="molecule type" value="Genomic_DNA"/>
</dbReference>
<keyword evidence="3 5" id="KW-0326">Glycosidase</keyword>
<dbReference type="InterPro" id="IPR000490">
    <property type="entry name" value="Glyco_hydro_17"/>
</dbReference>
<dbReference type="Proteomes" id="UP001418222">
    <property type="component" value="Unassembled WGS sequence"/>
</dbReference>
<dbReference type="AlphaFoldDB" id="A0AAP0B4P3"/>
<evidence type="ECO:0000313" key="7">
    <source>
        <dbReference type="EMBL" id="KAK8928224.1"/>
    </source>
</evidence>
<name>A0AAP0B4P3_9ASPA</name>
<feature type="region of interest" description="Disordered" evidence="6">
    <location>
        <begin position="37"/>
        <end position="79"/>
    </location>
</feature>
<reference evidence="7 8" key="1">
    <citation type="journal article" date="2022" name="Nat. Plants">
        <title>Genomes of leafy and leafless Platanthera orchids illuminate the evolution of mycoheterotrophy.</title>
        <authorList>
            <person name="Li M.H."/>
            <person name="Liu K.W."/>
            <person name="Li Z."/>
            <person name="Lu H.C."/>
            <person name="Ye Q.L."/>
            <person name="Zhang D."/>
            <person name="Wang J.Y."/>
            <person name="Li Y.F."/>
            <person name="Zhong Z.M."/>
            <person name="Liu X."/>
            <person name="Yu X."/>
            <person name="Liu D.K."/>
            <person name="Tu X.D."/>
            <person name="Liu B."/>
            <person name="Hao Y."/>
            <person name="Liao X.Y."/>
            <person name="Jiang Y.T."/>
            <person name="Sun W.H."/>
            <person name="Chen J."/>
            <person name="Chen Y.Q."/>
            <person name="Ai Y."/>
            <person name="Zhai J.W."/>
            <person name="Wu S.S."/>
            <person name="Zhou Z."/>
            <person name="Hsiao Y.Y."/>
            <person name="Wu W.L."/>
            <person name="Chen Y.Y."/>
            <person name="Lin Y.F."/>
            <person name="Hsu J.L."/>
            <person name="Li C.Y."/>
            <person name="Wang Z.W."/>
            <person name="Zhao X."/>
            <person name="Zhong W.Y."/>
            <person name="Ma X.K."/>
            <person name="Ma L."/>
            <person name="Huang J."/>
            <person name="Chen G.Z."/>
            <person name="Huang M.Z."/>
            <person name="Huang L."/>
            <person name="Peng D.H."/>
            <person name="Luo Y.B."/>
            <person name="Zou S.Q."/>
            <person name="Chen S.P."/>
            <person name="Lan S."/>
            <person name="Tsai W.C."/>
            <person name="Van de Peer Y."/>
            <person name="Liu Z.J."/>
        </authorList>
    </citation>
    <scope>NUCLEOTIDE SEQUENCE [LARGE SCALE GENOMIC DNA]</scope>
    <source>
        <strain evidence="7">Lor287</strain>
    </source>
</reference>
<dbReference type="InterPro" id="IPR044965">
    <property type="entry name" value="Glyco_hydro_17_plant"/>
</dbReference>
<sequence length="389" mass="42318">MGDRDQQSRDQHQRSTVRMEVAFFFLKPELCRIIVSQPPSGHPQTAIEPPPNHQRAAETSKSQSAQFKEEESRRQHALTGSALQPSLLRRSLLPDVIALCKSRNIHRLHIYGPNPAVLAALQNSGISLIMDADEQDLQQLATNPAFAGAWVQANVVPYAGSVNFQYIVMGNEEIPGNYASYILPAIYNVAGSLQGAGLSIPVTTAVSMGVLGTTFPPSQGAFSNEASQYLGPIVSLLASRHTPLLVNVYPYFSYIGNPAAINLDYALFRAKGTVVQDGNLGYWNLFDAMVDTVRSALDRIGGGGVAIVVSESGWPSAGGPNVATIDNARTYMNNLVGHVYSKAGTPKMPGWDLDVYLFSMFNEDMKPAGTEENYGMFYSNMNEVYHVNI</sequence>
<dbReference type="GO" id="GO:0042973">
    <property type="term" value="F:glucan endo-1,3-beta-D-glucosidase activity"/>
    <property type="evidence" value="ECO:0007669"/>
    <property type="project" value="UniProtKB-ARBA"/>
</dbReference>
<evidence type="ECO:0008006" key="9">
    <source>
        <dbReference type="Google" id="ProtNLM"/>
    </source>
</evidence>
<dbReference type="InterPro" id="IPR017853">
    <property type="entry name" value="GH"/>
</dbReference>
<evidence type="ECO:0000256" key="1">
    <source>
        <dbReference type="ARBA" id="ARBA00008773"/>
    </source>
</evidence>
<dbReference type="FunFam" id="3.20.20.80:FF:000010">
    <property type="entry name" value="glucan endo-1,3-beta-glucosidase, basic"/>
    <property type="match status" value="1"/>
</dbReference>
<dbReference type="Pfam" id="PF00332">
    <property type="entry name" value="Glyco_hydro_17"/>
    <property type="match status" value="1"/>
</dbReference>
<dbReference type="PANTHER" id="PTHR32227">
    <property type="entry name" value="GLUCAN ENDO-1,3-BETA-GLUCOSIDASE BG1-RELATED-RELATED"/>
    <property type="match status" value="1"/>
</dbReference>
<gene>
    <name evidence="7" type="ORF">KSP39_PZI017664</name>
</gene>
<dbReference type="PROSITE" id="PS00587">
    <property type="entry name" value="GLYCOSYL_HYDROL_F17"/>
    <property type="match status" value="1"/>
</dbReference>
<organism evidence="7 8">
    <name type="scientific">Platanthera zijinensis</name>
    <dbReference type="NCBI Taxonomy" id="2320716"/>
    <lineage>
        <taxon>Eukaryota</taxon>
        <taxon>Viridiplantae</taxon>
        <taxon>Streptophyta</taxon>
        <taxon>Embryophyta</taxon>
        <taxon>Tracheophyta</taxon>
        <taxon>Spermatophyta</taxon>
        <taxon>Magnoliopsida</taxon>
        <taxon>Liliopsida</taxon>
        <taxon>Asparagales</taxon>
        <taxon>Orchidaceae</taxon>
        <taxon>Orchidoideae</taxon>
        <taxon>Orchideae</taxon>
        <taxon>Orchidinae</taxon>
        <taxon>Platanthera</taxon>
    </lineage>
</organism>
<comment type="similarity">
    <text evidence="1 4">Belongs to the glycosyl hydrolase 17 family.</text>
</comment>
<dbReference type="Gene3D" id="3.20.20.80">
    <property type="entry name" value="Glycosidases"/>
    <property type="match status" value="1"/>
</dbReference>
<feature type="compositionally biased region" description="Polar residues" evidence="6">
    <location>
        <begin position="57"/>
        <end position="66"/>
    </location>
</feature>
<dbReference type="GO" id="GO:0005975">
    <property type="term" value="P:carbohydrate metabolic process"/>
    <property type="evidence" value="ECO:0007669"/>
    <property type="project" value="InterPro"/>
</dbReference>
<evidence type="ECO:0000256" key="2">
    <source>
        <dbReference type="ARBA" id="ARBA00022801"/>
    </source>
</evidence>
<evidence type="ECO:0000313" key="8">
    <source>
        <dbReference type="Proteomes" id="UP001418222"/>
    </source>
</evidence>